<dbReference type="PANTHER" id="PTHR34978:SF3">
    <property type="entry name" value="SLR0241 PROTEIN"/>
    <property type="match status" value="1"/>
</dbReference>
<dbReference type="RefSeq" id="WP_311653645.1">
    <property type="nucleotide sequence ID" value="NZ_JAVRHY010000005.1"/>
</dbReference>
<protein>
    <submittedName>
        <fullName evidence="3">M56 family metallopeptidase</fullName>
    </submittedName>
</protein>
<evidence type="ECO:0000256" key="1">
    <source>
        <dbReference type="SAM" id="Phobius"/>
    </source>
</evidence>
<keyword evidence="4" id="KW-1185">Reference proteome</keyword>
<reference evidence="3 4" key="1">
    <citation type="submission" date="2023-09" db="EMBL/GenBank/DDBJ databases">
        <authorList>
            <person name="Rey-Velasco X."/>
        </authorList>
    </citation>
    <scope>NUCLEOTIDE SEQUENCE [LARGE SCALE GENOMIC DNA]</scope>
    <source>
        <strain evidence="3 4">P385</strain>
    </source>
</reference>
<accession>A0ABU3B814</accession>
<evidence type="ECO:0000259" key="2">
    <source>
        <dbReference type="Pfam" id="PF05569"/>
    </source>
</evidence>
<keyword evidence="1" id="KW-0472">Membrane</keyword>
<feature type="transmembrane region" description="Helical" evidence="1">
    <location>
        <begin position="304"/>
        <end position="324"/>
    </location>
</feature>
<dbReference type="Pfam" id="PF05569">
    <property type="entry name" value="Peptidase_M56"/>
    <property type="match status" value="1"/>
</dbReference>
<dbReference type="Gene3D" id="3.30.2010.10">
    <property type="entry name" value="Metalloproteases ('zincins'), catalytic domain"/>
    <property type="match status" value="1"/>
</dbReference>
<feature type="transmembrane region" description="Helical" evidence="1">
    <location>
        <begin position="13"/>
        <end position="36"/>
    </location>
</feature>
<dbReference type="PANTHER" id="PTHR34978">
    <property type="entry name" value="POSSIBLE SENSOR-TRANSDUCER PROTEIN BLAR"/>
    <property type="match status" value="1"/>
</dbReference>
<feature type="transmembrane region" description="Helical" evidence="1">
    <location>
        <begin position="56"/>
        <end position="76"/>
    </location>
</feature>
<dbReference type="InterPro" id="IPR008756">
    <property type="entry name" value="Peptidase_M56"/>
</dbReference>
<dbReference type="InterPro" id="IPR052173">
    <property type="entry name" value="Beta-lactam_resp_regulator"/>
</dbReference>
<proteinExistence type="predicted"/>
<keyword evidence="1" id="KW-1133">Transmembrane helix</keyword>
<organism evidence="3 4">
    <name type="scientific">Spectribacter acetivorans</name>
    <dbReference type="NCBI Taxonomy" id="3075603"/>
    <lineage>
        <taxon>Bacteria</taxon>
        <taxon>Pseudomonadati</taxon>
        <taxon>Pseudomonadota</taxon>
        <taxon>Gammaproteobacteria</taxon>
        <taxon>Salinisphaerales</taxon>
        <taxon>Salinisphaeraceae</taxon>
        <taxon>Spectribacter</taxon>
    </lineage>
</organism>
<name>A0ABU3B814_9GAMM</name>
<dbReference type="EMBL" id="JAVRHY010000005">
    <property type="protein sequence ID" value="MDT0618374.1"/>
    <property type="molecule type" value="Genomic_DNA"/>
</dbReference>
<keyword evidence="1" id="KW-0812">Transmembrane</keyword>
<dbReference type="Proteomes" id="UP001259982">
    <property type="component" value="Unassembled WGS sequence"/>
</dbReference>
<sequence>MNDLAIPGSVESIAIYAALACAGIAIGAVLAALLYFGSRRWIGACPPAARQRWLTALLLCPVIATLALMLSMSAPISLFSGNELLAHCSAHPETHGALCQWHAPQIALPAWLTLTVLLLLGSVLLAGSYKIARLIAAQHRLRLMQHLADGQADGRYFLLPINEPLAFAAGLFRGHTYISKGLKQQLDESSLAIVLAHEEVHVRRHDMLATALINSLSRLHVPMIGGALRRAWQLAAEQRCDASVARQIGDGLAVADCLIRVARLQKEHQRRLMIPACHLVVGQLDARVRALLNPPAGSGPAPALSLMGVFGVALGALALAGPAVHHWMEHLLPATGL</sequence>
<feature type="domain" description="Peptidase M56" evidence="2">
    <location>
        <begin position="105"/>
        <end position="249"/>
    </location>
</feature>
<comment type="caution">
    <text evidence="3">The sequence shown here is derived from an EMBL/GenBank/DDBJ whole genome shotgun (WGS) entry which is preliminary data.</text>
</comment>
<evidence type="ECO:0000313" key="3">
    <source>
        <dbReference type="EMBL" id="MDT0618374.1"/>
    </source>
</evidence>
<feature type="transmembrane region" description="Helical" evidence="1">
    <location>
        <begin position="110"/>
        <end position="132"/>
    </location>
</feature>
<dbReference type="CDD" id="cd07326">
    <property type="entry name" value="M56_BlaR1_MecR1_like"/>
    <property type="match status" value="1"/>
</dbReference>
<evidence type="ECO:0000313" key="4">
    <source>
        <dbReference type="Proteomes" id="UP001259982"/>
    </source>
</evidence>
<gene>
    <name evidence="3" type="ORF">RM531_07790</name>
</gene>